<evidence type="ECO:0000313" key="2">
    <source>
        <dbReference type="Proteomes" id="UP000298274"/>
    </source>
</evidence>
<sequence length="159" mass="18361">MSDFKTEDRYIVIKRSDLKKVPIAYRSALVDPMLSLLSHLPRRQYVVIESGWPEYHLVWAMLKHRLAGKPVPDFDLWRHADELQQRLTAADERADLLERDAARYRWLRDPENRDGLEPEDLLIVGIAEGEDIVWLEQMDKAIDANLESLKPTEGGGDGL</sequence>
<proteinExistence type="predicted"/>
<evidence type="ECO:0000313" key="1">
    <source>
        <dbReference type="EMBL" id="QCG64297.1"/>
    </source>
</evidence>
<accession>A0A4P7Y0L8</accession>
<reference evidence="2" key="1">
    <citation type="submission" date="2019-04" db="EMBL/GenBank/DDBJ databases">
        <title>Complete genome sequence of Pseudomonas veronii strain PVy, a versatile degrader capable of using multiple contaminants as sole carbon sources.</title>
        <authorList>
            <person name="Lopez-Echartea E."/>
            <person name="Ridl J."/>
            <person name="Pajer P."/>
            <person name="Strejcek M."/>
            <person name="Suman J."/>
            <person name="Uhlik O."/>
        </authorList>
    </citation>
    <scope>NUCLEOTIDE SEQUENCE [LARGE SCALE GENOMIC DNA]</scope>
    <source>
        <strain evidence="2">Pvy</strain>
    </source>
</reference>
<dbReference type="RefSeq" id="WP_141122951.1">
    <property type="nucleotide sequence ID" value="NZ_CP039631.3"/>
</dbReference>
<dbReference type="EMBL" id="CP039631">
    <property type="protein sequence ID" value="QCG64297.1"/>
    <property type="molecule type" value="Genomic_DNA"/>
</dbReference>
<gene>
    <name evidence="1" type="ORF">E4167_00285</name>
</gene>
<dbReference type="AlphaFoldDB" id="A0A4P7Y0L8"/>
<protein>
    <submittedName>
        <fullName evidence="1">Uncharacterized protein</fullName>
    </submittedName>
</protein>
<dbReference type="Proteomes" id="UP000298274">
    <property type="component" value="Chromosome"/>
</dbReference>
<name>A0A4P7Y0L8_PSEVE</name>
<organism evidence="1 2">
    <name type="scientific">Pseudomonas veronii</name>
    <dbReference type="NCBI Taxonomy" id="76761"/>
    <lineage>
        <taxon>Bacteria</taxon>
        <taxon>Pseudomonadati</taxon>
        <taxon>Pseudomonadota</taxon>
        <taxon>Gammaproteobacteria</taxon>
        <taxon>Pseudomonadales</taxon>
        <taxon>Pseudomonadaceae</taxon>
        <taxon>Pseudomonas</taxon>
    </lineage>
</organism>